<gene>
    <name evidence="7" type="ORF">EFW17_21060</name>
</gene>
<dbReference type="GO" id="GO:0003700">
    <property type="term" value="F:DNA-binding transcription factor activity"/>
    <property type="evidence" value="ECO:0007669"/>
    <property type="project" value="TreeGrafter"/>
</dbReference>
<dbReference type="RefSeq" id="WP_123203158.1">
    <property type="nucleotide sequence ID" value="NZ_RJMB01000028.1"/>
</dbReference>
<dbReference type="AlphaFoldDB" id="A0A3N0E274"/>
<dbReference type="Gene3D" id="1.10.357.10">
    <property type="entry name" value="Tetracycline Repressor, domain 2"/>
    <property type="match status" value="1"/>
</dbReference>
<dbReference type="PANTHER" id="PTHR30055:SF151">
    <property type="entry name" value="TRANSCRIPTIONAL REGULATORY PROTEIN"/>
    <property type="match status" value="1"/>
</dbReference>
<evidence type="ECO:0000256" key="3">
    <source>
        <dbReference type="ARBA" id="ARBA00023163"/>
    </source>
</evidence>
<dbReference type="GO" id="GO:0000976">
    <property type="term" value="F:transcription cis-regulatory region binding"/>
    <property type="evidence" value="ECO:0007669"/>
    <property type="project" value="TreeGrafter"/>
</dbReference>
<dbReference type="InterPro" id="IPR004111">
    <property type="entry name" value="Repressor_TetR_C"/>
</dbReference>
<dbReference type="GO" id="GO:0045892">
    <property type="term" value="P:negative regulation of DNA-templated transcription"/>
    <property type="evidence" value="ECO:0007669"/>
    <property type="project" value="InterPro"/>
</dbReference>
<feature type="region of interest" description="Disordered" evidence="4">
    <location>
        <begin position="70"/>
        <end position="109"/>
    </location>
</feature>
<dbReference type="Pfam" id="PF00440">
    <property type="entry name" value="TetR_N"/>
    <property type="match status" value="1"/>
</dbReference>
<protein>
    <submittedName>
        <fullName evidence="7">TetR/AcrR family transcriptional regulator</fullName>
    </submittedName>
</protein>
<evidence type="ECO:0000256" key="2">
    <source>
        <dbReference type="ARBA" id="ARBA00023125"/>
    </source>
</evidence>
<dbReference type="SUPFAM" id="SSF46689">
    <property type="entry name" value="Homeodomain-like"/>
    <property type="match status" value="1"/>
</dbReference>
<proteinExistence type="predicted"/>
<dbReference type="SUPFAM" id="SSF48498">
    <property type="entry name" value="Tetracyclin repressor-like, C-terminal domain"/>
    <property type="match status" value="1"/>
</dbReference>
<reference evidence="7 8" key="1">
    <citation type="submission" date="2018-11" db="EMBL/GenBank/DDBJ databases">
        <title>The genome draft of YIM 96095.</title>
        <authorList>
            <person name="Tang S.-K."/>
            <person name="Chunyu W.-X."/>
            <person name="Feng Y.-Z."/>
        </authorList>
    </citation>
    <scope>NUCLEOTIDE SEQUENCE [LARGE SCALE GENOMIC DNA]</scope>
    <source>
        <strain evidence="7 8">YIM 96095</strain>
    </source>
</reference>
<feature type="domain" description="Tetracycline repressor TetR C-terminal" evidence="6">
    <location>
        <begin position="108"/>
        <end position="230"/>
    </location>
</feature>
<evidence type="ECO:0000256" key="1">
    <source>
        <dbReference type="ARBA" id="ARBA00023015"/>
    </source>
</evidence>
<name>A0A3N0E274_9ACTN</name>
<evidence type="ECO:0000259" key="5">
    <source>
        <dbReference type="Pfam" id="PF00440"/>
    </source>
</evidence>
<evidence type="ECO:0000256" key="4">
    <source>
        <dbReference type="SAM" id="MobiDB-lite"/>
    </source>
</evidence>
<sequence>MTRNNAGLSAERIITEALRIIDGQGLRRLTMRRLGDTLQVEAMAIYHHFPLGKEQLFNAIVEYVTDVTRNHGSQTPDEDEATEPAGRTQAWEAEEGDQTHETAPPVDDRPWDERLRVWAHDYRAALLRHSGALALLINRRPESAAAMRTLESHYAAFAEAGLRGSAIVDAAAALDSYVTGAVVHQVRSEGISSPNPAALDGRFPTVAHMAQQVSPDHERSFSAGLEALLTALTRGVAPAV</sequence>
<dbReference type="InterPro" id="IPR036271">
    <property type="entry name" value="Tet_transcr_reg_TetR-rel_C_sf"/>
</dbReference>
<evidence type="ECO:0000259" key="6">
    <source>
        <dbReference type="Pfam" id="PF02909"/>
    </source>
</evidence>
<dbReference type="OrthoDB" id="329481at2"/>
<organism evidence="7 8">
    <name type="scientific">Halostreptopolyspora alba</name>
    <dbReference type="NCBI Taxonomy" id="2487137"/>
    <lineage>
        <taxon>Bacteria</taxon>
        <taxon>Bacillati</taxon>
        <taxon>Actinomycetota</taxon>
        <taxon>Actinomycetes</taxon>
        <taxon>Streptosporangiales</taxon>
        <taxon>Nocardiopsidaceae</taxon>
        <taxon>Halostreptopolyspora</taxon>
    </lineage>
</organism>
<evidence type="ECO:0000313" key="8">
    <source>
        <dbReference type="Proteomes" id="UP000269198"/>
    </source>
</evidence>
<accession>A0A3N0E274</accession>
<dbReference type="InterPro" id="IPR001647">
    <property type="entry name" value="HTH_TetR"/>
</dbReference>
<dbReference type="PANTHER" id="PTHR30055">
    <property type="entry name" value="HTH-TYPE TRANSCRIPTIONAL REGULATOR RUTR"/>
    <property type="match status" value="1"/>
</dbReference>
<keyword evidence="8" id="KW-1185">Reference proteome</keyword>
<evidence type="ECO:0000313" key="7">
    <source>
        <dbReference type="EMBL" id="RNL81954.1"/>
    </source>
</evidence>
<dbReference type="Proteomes" id="UP000269198">
    <property type="component" value="Unassembled WGS sequence"/>
</dbReference>
<keyword evidence="3" id="KW-0804">Transcription</keyword>
<feature type="domain" description="HTH tetR-type" evidence="5">
    <location>
        <begin position="13"/>
        <end position="60"/>
    </location>
</feature>
<dbReference type="InterPro" id="IPR050109">
    <property type="entry name" value="HTH-type_TetR-like_transc_reg"/>
</dbReference>
<dbReference type="Gene3D" id="1.10.10.60">
    <property type="entry name" value="Homeodomain-like"/>
    <property type="match status" value="1"/>
</dbReference>
<keyword evidence="2" id="KW-0238">DNA-binding</keyword>
<dbReference type="EMBL" id="RJMB01000028">
    <property type="protein sequence ID" value="RNL81954.1"/>
    <property type="molecule type" value="Genomic_DNA"/>
</dbReference>
<dbReference type="Pfam" id="PF02909">
    <property type="entry name" value="TetR_C_1"/>
    <property type="match status" value="1"/>
</dbReference>
<comment type="caution">
    <text evidence="7">The sequence shown here is derived from an EMBL/GenBank/DDBJ whole genome shotgun (WGS) entry which is preliminary data.</text>
</comment>
<keyword evidence="1" id="KW-0805">Transcription regulation</keyword>
<dbReference type="InterPro" id="IPR009057">
    <property type="entry name" value="Homeodomain-like_sf"/>
</dbReference>